<proteinExistence type="inferred from homology"/>
<dbReference type="RefSeq" id="WP_128767008.1">
    <property type="nucleotide sequence ID" value="NZ_JBHUOO010000024.1"/>
</dbReference>
<dbReference type="Proteomes" id="UP000289859">
    <property type="component" value="Unassembled WGS sequence"/>
</dbReference>
<dbReference type="EMBL" id="QOVK01000028">
    <property type="protein sequence ID" value="RXG13013.1"/>
    <property type="molecule type" value="Genomic_DNA"/>
</dbReference>
<dbReference type="InterPro" id="IPR051821">
    <property type="entry name" value="Asp/Asn_beta-hydroxylase"/>
</dbReference>
<evidence type="ECO:0000256" key="3">
    <source>
        <dbReference type="ARBA" id="ARBA00023002"/>
    </source>
</evidence>
<dbReference type="InterPro" id="IPR027443">
    <property type="entry name" value="IPNS-like_sf"/>
</dbReference>
<evidence type="ECO:0000256" key="1">
    <source>
        <dbReference type="ARBA" id="ARBA00007730"/>
    </source>
</evidence>
<gene>
    <name evidence="5" type="ORF">DSM02_3807</name>
</gene>
<protein>
    <submittedName>
        <fullName evidence="5">Aspartyl/asparaginyl beta-hydroxylase</fullName>
    </submittedName>
</protein>
<keyword evidence="2" id="KW-0223">Dioxygenase</keyword>
<dbReference type="Pfam" id="PF05118">
    <property type="entry name" value="Asp_Arg_Hydrox"/>
    <property type="match status" value="1"/>
</dbReference>
<evidence type="ECO:0000313" key="5">
    <source>
        <dbReference type="EMBL" id="RXG13013.1"/>
    </source>
</evidence>
<organism evidence="5 6">
    <name type="scientific">Leeuwenhoekiella polynyae</name>
    <dbReference type="NCBI Taxonomy" id="1550906"/>
    <lineage>
        <taxon>Bacteria</taxon>
        <taxon>Pseudomonadati</taxon>
        <taxon>Bacteroidota</taxon>
        <taxon>Flavobacteriia</taxon>
        <taxon>Flavobacteriales</taxon>
        <taxon>Flavobacteriaceae</taxon>
        <taxon>Leeuwenhoekiella</taxon>
    </lineage>
</organism>
<comment type="caution">
    <text evidence="5">The sequence shown here is derived from an EMBL/GenBank/DDBJ whole genome shotgun (WGS) entry which is preliminary data.</text>
</comment>
<dbReference type="GO" id="GO:0051213">
    <property type="term" value="F:dioxygenase activity"/>
    <property type="evidence" value="ECO:0007669"/>
    <property type="project" value="UniProtKB-KW"/>
</dbReference>
<feature type="domain" description="Aspartyl/asparaginy/proline hydroxylase" evidence="4">
    <location>
        <begin position="46"/>
        <end position="200"/>
    </location>
</feature>
<dbReference type="AlphaFoldDB" id="A0A4Q0NQS7"/>
<evidence type="ECO:0000259" key="4">
    <source>
        <dbReference type="Pfam" id="PF05118"/>
    </source>
</evidence>
<keyword evidence="3" id="KW-0560">Oxidoreductase</keyword>
<accession>A0A4Q0NQS7</accession>
<comment type="similarity">
    <text evidence="1">Belongs to the aspartyl/asparaginyl beta-hydroxylase family.</text>
</comment>
<sequence length="262" mass="30658">MSTSTQTSTETNKITQPWYSVWGDRYNGNQPPFYNREDLPWTKVMEDNWELMRDELLQLIEDKPDRLQPYFINKTMAFPPRQWKTMGLYFWRYKIHRNCRRCPETLKIIKSIKHISSFSISVLEAGSNINPHQGDTDAIIRCHLGLVVPGELPDLGFQVGSKIKTWEVGKCLPFCDAITHTAWNHTKKRRIIINFDVVRPEFIHKKNRICAHVLASSGIQMLYPKFPSLKNKSGYWRKTIYHLIRVMTLILLPVQRISGIGK</sequence>
<dbReference type="PANTHER" id="PTHR46332">
    <property type="entry name" value="ASPARTATE BETA-HYDROXYLASE DOMAIN-CONTAINING PROTEIN 2"/>
    <property type="match status" value="1"/>
</dbReference>
<dbReference type="PANTHER" id="PTHR46332:SF5">
    <property type="entry name" value="ASPARTATE BETA-HYDROXYLASE DOMAIN CONTAINING 2"/>
    <property type="match status" value="1"/>
</dbReference>
<name>A0A4Q0NQS7_9FLAO</name>
<dbReference type="OrthoDB" id="21665at2"/>
<keyword evidence="6" id="KW-1185">Reference proteome</keyword>
<dbReference type="GO" id="GO:0016020">
    <property type="term" value="C:membrane"/>
    <property type="evidence" value="ECO:0007669"/>
    <property type="project" value="TreeGrafter"/>
</dbReference>
<dbReference type="Gene3D" id="2.60.120.330">
    <property type="entry name" value="B-lactam Antibiotic, Isopenicillin N Synthase, Chain"/>
    <property type="match status" value="1"/>
</dbReference>
<dbReference type="SUPFAM" id="SSF51197">
    <property type="entry name" value="Clavaminate synthase-like"/>
    <property type="match status" value="1"/>
</dbReference>
<evidence type="ECO:0000256" key="2">
    <source>
        <dbReference type="ARBA" id="ARBA00022964"/>
    </source>
</evidence>
<dbReference type="InterPro" id="IPR007803">
    <property type="entry name" value="Asp/Arg/Pro-Hydrxlase"/>
</dbReference>
<evidence type="ECO:0000313" key="6">
    <source>
        <dbReference type="Proteomes" id="UP000289859"/>
    </source>
</evidence>
<reference evidence="5 6" key="1">
    <citation type="submission" date="2018-07" db="EMBL/GenBank/DDBJ databases">
        <title>Leeuwenhoekiella genomics.</title>
        <authorList>
            <person name="Tahon G."/>
            <person name="Willems A."/>
        </authorList>
    </citation>
    <scope>NUCLEOTIDE SEQUENCE [LARGE SCALE GENOMIC DNA]</scope>
    <source>
        <strain evidence="5 6">LMG 29608</strain>
    </source>
</reference>